<dbReference type="EMBL" id="JAPHNI010000170">
    <property type="protein sequence ID" value="KAJ8114870.1"/>
    <property type="molecule type" value="Genomic_DNA"/>
</dbReference>
<evidence type="ECO:0000313" key="2">
    <source>
        <dbReference type="Proteomes" id="UP001153331"/>
    </source>
</evidence>
<gene>
    <name evidence="1" type="ORF">OPT61_g3352</name>
</gene>
<organism evidence="1 2">
    <name type="scientific">Boeremia exigua</name>
    <dbReference type="NCBI Taxonomy" id="749465"/>
    <lineage>
        <taxon>Eukaryota</taxon>
        <taxon>Fungi</taxon>
        <taxon>Dikarya</taxon>
        <taxon>Ascomycota</taxon>
        <taxon>Pezizomycotina</taxon>
        <taxon>Dothideomycetes</taxon>
        <taxon>Pleosporomycetidae</taxon>
        <taxon>Pleosporales</taxon>
        <taxon>Pleosporineae</taxon>
        <taxon>Didymellaceae</taxon>
        <taxon>Boeremia</taxon>
    </lineage>
</organism>
<accession>A0ACC2II45</accession>
<dbReference type="Proteomes" id="UP001153331">
    <property type="component" value="Unassembled WGS sequence"/>
</dbReference>
<evidence type="ECO:0000313" key="1">
    <source>
        <dbReference type="EMBL" id="KAJ8114870.1"/>
    </source>
</evidence>
<comment type="caution">
    <text evidence="1">The sequence shown here is derived from an EMBL/GenBank/DDBJ whole genome shotgun (WGS) entry which is preliminary data.</text>
</comment>
<reference evidence="1" key="1">
    <citation type="submission" date="2022-11" db="EMBL/GenBank/DDBJ databases">
        <title>Genome Sequence of Boeremia exigua.</title>
        <authorList>
            <person name="Buettner E."/>
        </authorList>
    </citation>
    <scope>NUCLEOTIDE SEQUENCE</scope>
    <source>
        <strain evidence="1">CU02</strain>
    </source>
</reference>
<proteinExistence type="predicted"/>
<name>A0ACC2II45_9PLEO</name>
<protein>
    <submittedName>
        <fullName evidence="1">Uncharacterized protein</fullName>
    </submittedName>
</protein>
<sequence>MKRACKLFEERMIHDEAVVAFFFNSRGVSMESRLGGFLRSTLHQLLRRHGSHRDDAFTEWKRKCSLIQSGWTWTVEELQDMFVRYVVRLVVKVAIFVDALDECEPPANARKLMNLLTNTHHGPTPAQLKQPQLKICISSRNYPNISVDEPLRITVEDTNHGAITQYVQKALRHLQVDLSDDFATEITSRSSGIFLWATLVIEKIREALDDGEPRGRLRAIIDHTPPQLEEVFRDLFNSIPTNERERSNRILSWILFAKRPLSLSELNHALAFGSEARYQTYSAYENSDDFVGPGQMRLLLAKYTRGLTETVNGPTDRVQFIHESVRQYVLLGQGVINPGSDADWSNLGLVDDLLAKSCFSYIKAVCTELGVVNDIVRRLQDRGFQPGQLSKDHTKDRPFLEYAIQSAFAHAKTADLSGRPPSYLFQSNINAGIDNASWWNAFTSVFRLYWKRGYHSSRYPPDINHWSECATTPVAFACAYQLDSWVGYLLEDDQTRSNSVELSKALCVAASSGYWKGVALLVEAGADVDYEDPILGTPLYISLRIGRDDFVVELLNWNATARMGSRNRSPLVAAVLNRPKETVRLLLDAGAEVTEDRWKSWEINCAYSTSSRDRPRGSHSLEAALERDTEILEALLPYAERQQVPVEYYRAAYLAAGGIWFSSYRGAHAQKLKSAMSTLFPGSRTKISFRINTLNGRNTWFDVWDDTTISTMRDMFHQQMGYRPYVLVYRNRHLRDDQTLHVQRCVCWIMFTVVFASSNSFALWASSSSNSLSRSCPNPLPLPDLT</sequence>
<keyword evidence="2" id="KW-1185">Reference proteome</keyword>